<evidence type="ECO:0000256" key="2">
    <source>
        <dbReference type="ARBA" id="ARBA00011643"/>
    </source>
</evidence>
<dbReference type="InterPro" id="IPR002678">
    <property type="entry name" value="DUF34/NIF3"/>
</dbReference>
<evidence type="ECO:0000256" key="3">
    <source>
        <dbReference type="ARBA" id="ARBA00022112"/>
    </source>
</evidence>
<organism evidence="6 7">
    <name type="scientific">Desulfotalea psychrophila (strain LSv54 / DSM 12343)</name>
    <dbReference type="NCBI Taxonomy" id="177439"/>
    <lineage>
        <taxon>Bacteria</taxon>
        <taxon>Pseudomonadati</taxon>
        <taxon>Thermodesulfobacteriota</taxon>
        <taxon>Desulfobulbia</taxon>
        <taxon>Desulfobulbales</taxon>
        <taxon>Desulfocapsaceae</taxon>
        <taxon>Desulfotalea</taxon>
    </lineage>
</organism>
<dbReference type="SUPFAM" id="SSF102705">
    <property type="entry name" value="NIF3 (NGG1p interacting factor 3)-like"/>
    <property type="match status" value="1"/>
</dbReference>
<feature type="binding site" evidence="5">
    <location>
        <position position="67"/>
    </location>
    <ligand>
        <name>a divalent metal cation</name>
        <dbReference type="ChEBI" id="CHEBI:60240"/>
        <label>1</label>
    </ligand>
</feature>
<feature type="binding site" evidence="5">
    <location>
        <position position="231"/>
    </location>
    <ligand>
        <name>a divalent metal cation</name>
        <dbReference type="ChEBI" id="CHEBI:60240"/>
        <label>1</label>
    </ligand>
</feature>
<dbReference type="OrthoDB" id="9792792at2"/>
<evidence type="ECO:0000313" key="7">
    <source>
        <dbReference type="Proteomes" id="UP000000602"/>
    </source>
</evidence>
<evidence type="ECO:0000256" key="1">
    <source>
        <dbReference type="ARBA" id="ARBA00006964"/>
    </source>
</evidence>
<dbReference type="FunFam" id="3.40.1390.30:FF:000001">
    <property type="entry name" value="GTP cyclohydrolase 1 type 2"/>
    <property type="match status" value="1"/>
</dbReference>
<evidence type="ECO:0000256" key="4">
    <source>
        <dbReference type="ARBA" id="ARBA00022723"/>
    </source>
</evidence>
<evidence type="ECO:0000256" key="5">
    <source>
        <dbReference type="PIRSR" id="PIRSR602678-1"/>
    </source>
</evidence>
<reference evidence="7" key="1">
    <citation type="journal article" date="2004" name="Environ. Microbiol.">
        <title>The genome of Desulfotalea psychrophila, a sulfate-reducing bacterium from permanently cold Arctic sediments.</title>
        <authorList>
            <person name="Rabus R."/>
            <person name="Ruepp A."/>
            <person name="Frickey T."/>
            <person name="Rattei T."/>
            <person name="Fartmann B."/>
            <person name="Stark M."/>
            <person name="Bauer M."/>
            <person name="Zibat A."/>
            <person name="Lombardot T."/>
            <person name="Becker I."/>
            <person name="Amann J."/>
            <person name="Gellner K."/>
            <person name="Teeling H."/>
            <person name="Leuschner W.D."/>
            <person name="Gloeckner F.-O."/>
            <person name="Lupas A.N."/>
            <person name="Amann R."/>
            <person name="Klenk H.-P."/>
        </authorList>
    </citation>
    <scope>NUCLEOTIDE SEQUENCE [LARGE SCALE GENOMIC DNA]</scope>
    <source>
        <strain evidence="7">DSM 12343 / LSv54</strain>
    </source>
</reference>
<protein>
    <recommendedName>
        <fullName evidence="3">GTP cyclohydrolase 1 type 2 homolog</fullName>
    </recommendedName>
</protein>
<dbReference type="GO" id="GO:0005737">
    <property type="term" value="C:cytoplasm"/>
    <property type="evidence" value="ECO:0007669"/>
    <property type="project" value="TreeGrafter"/>
</dbReference>
<sequence>MSIYIKDILESIEGDAPKSLAESWDNVGLLVGDKERQVKRVLVGLDPTTSLLAEAIELGADTVITHHPVIFHPLSAIDTSTPVGIIIEQALLHKISLIASHTNLDSAASGVSQALAIALGLEKCCPLLPSSEGIEGTGLGCLAEFSTPLLWEDFCDLLLERLSVLSVQVAGSVPKRVARVALCGGSGSGFAEKAYRAGADVYITAEIKHDVARWAEECSFCLVDAGHYATEQFAVSLMANSLRRAAGLSGWNIEVFETVTEKNPFVTVSTDFFR</sequence>
<dbReference type="HOGENOM" id="CLU_037423_2_0_7"/>
<evidence type="ECO:0000313" key="6">
    <source>
        <dbReference type="EMBL" id="CAG35363.1"/>
    </source>
</evidence>
<dbReference type="eggNOG" id="COG0327">
    <property type="taxonomic scope" value="Bacteria"/>
</dbReference>
<keyword evidence="4 5" id="KW-0479">Metal-binding</keyword>
<dbReference type="PANTHER" id="PTHR13799:SF14">
    <property type="entry name" value="GTP CYCLOHYDROLASE 1 TYPE 2 HOMOLOG"/>
    <property type="match status" value="1"/>
</dbReference>
<name>Q6AQL0_DESPS</name>
<feature type="binding site" evidence="5">
    <location>
        <position position="105"/>
    </location>
    <ligand>
        <name>a divalent metal cation</name>
        <dbReference type="ChEBI" id="CHEBI:60240"/>
        <label>1</label>
    </ligand>
</feature>
<dbReference type="Gene3D" id="3.40.1390.30">
    <property type="entry name" value="NIF3 (NGG1p interacting factor 3)-like"/>
    <property type="match status" value="2"/>
</dbReference>
<proteinExistence type="inferred from homology"/>
<dbReference type="GO" id="GO:0046872">
    <property type="term" value="F:metal ion binding"/>
    <property type="evidence" value="ECO:0007669"/>
    <property type="project" value="UniProtKB-KW"/>
</dbReference>
<dbReference type="InterPro" id="IPR036069">
    <property type="entry name" value="DUF34/NIF3_sf"/>
</dbReference>
<accession>Q6AQL0</accession>
<dbReference type="EMBL" id="CR522870">
    <property type="protein sequence ID" value="CAG35363.1"/>
    <property type="molecule type" value="Genomic_DNA"/>
</dbReference>
<dbReference type="AlphaFoldDB" id="Q6AQL0"/>
<dbReference type="KEGG" id="dps:DP0634"/>
<keyword evidence="7" id="KW-1185">Reference proteome</keyword>
<feature type="binding site" evidence="5">
    <location>
        <position position="227"/>
    </location>
    <ligand>
        <name>a divalent metal cation</name>
        <dbReference type="ChEBI" id="CHEBI:60240"/>
        <label>1</label>
    </ligand>
</feature>
<comment type="similarity">
    <text evidence="1">Belongs to the GTP cyclohydrolase I type 2/NIF3 family.</text>
</comment>
<dbReference type="Proteomes" id="UP000000602">
    <property type="component" value="Chromosome"/>
</dbReference>
<dbReference type="STRING" id="177439.DP0634"/>
<dbReference type="Pfam" id="PF01784">
    <property type="entry name" value="DUF34_NIF3"/>
    <property type="match status" value="1"/>
</dbReference>
<dbReference type="RefSeq" id="WP_011187879.1">
    <property type="nucleotide sequence ID" value="NC_006138.1"/>
</dbReference>
<dbReference type="PANTHER" id="PTHR13799">
    <property type="entry name" value="NGG1 INTERACTING FACTOR 3"/>
    <property type="match status" value="1"/>
</dbReference>
<gene>
    <name evidence="6" type="ordered locus">DP0634</name>
</gene>
<feature type="binding site" evidence="5">
    <location>
        <position position="66"/>
    </location>
    <ligand>
        <name>a divalent metal cation</name>
        <dbReference type="ChEBI" id="CHEBI:60240"/>
        <label>1</label>
    </ligand>
</feature>
<comment type="subunit">
    <text evidence="2">Homohexamer.</text>
</comment>
<dbReference type="NCBIfam" id="TIGR00486">
    <property type="entry name" value="YbgI_SA1388"/>
    <property type="match status" value="1"/>
</dbReference>